<gene>
    <name evidence="1" type="ORF">E2C01_094195</name>
</gene>
<dbReference type="Proteomes" id="UP000324222">
    <property type="component" value="Unassembled WGS sequence"/>
</dbReference>
<dbReference type="AlphaFoldDB" id="A0A5B7JRT9"/>
<reference evidence="1 2" key="1">
    <citation type="submission" date="2019-05" db="EMBL/GenBank/DDBJ databases">
        <title>Another draft genome of Portunus trituberculatus and its Hox gene families provides insights of decapod evolution.</title>
        <authorList>
            <person name="Jeong J.-H."/>
            <person name="Song I."/>
            <person name="Kim S."/>
            <person name="Choi T."/>
            <person name="Kim D."/>
            <person name="Ryu S."/>
            <person name="Kim W."/>
        </authorList>
    </citation>
    <scope>NUCLEOTIDE SEQUENCE [LARGE SCALE GENOMIC DNA]</scope>
    <source>
        <tissue evidence="1">Muscle</tissue>
    </source>
</reference>
<proteinExistence type="predicted"/>
<evidence type="ECO:0000313" key="1">
    <source>
        <dbReference type="EMBL" id="MPC98812.1"/>
    </source>
</evidence>
<evidence type="ECO:0000313" key="2">
    <source>
        <dbReference type="Proteomes" id="UP000324222"/>
    </source>
</evidence>
<sequence length="23" mass="2595">MDEVEEMVVLLLWCFGGVVVVDI</sequence>
<dbReference type="EMBL" id="VSRR010115688">
    <property type="protein sequence ID" value="MPC98812.1"/>
    <property type="molecule type" value="Genomic_DNA"/>
</dbReference>
<accession>A0A5B7JRT9</accession>
<comment type="caution">
    <text evidence="1">The sequence shown here is derived from an EMBL/GenBank/DDBJ whole genome shotgun (WGS) entry which is preliminary data.</text>
</comment>
<name>A0A5B7JRT9_PORTR</name>
<keyword evidence="2" id="KW-1185">Reference proteome</keyword>
<protein>
    <submittedName>
        <fullName evidence="1">Uncharacterized protein</fullName>
    </submittedName>
</protein>
<organism evidence="1 2">
    <name type="scientific">Portunus trituberculatus</name>
    <name type="common">Swimming crab</name>
    <name type="synonym">Neptunus trituberculatus</name>
    <dbReference type="NCBI Taxonomy" id="210409"/>
    <lineage>
        <taxon>Eukaryota</taxon>
        <taxon>Metazoa</taxon>
        <taxon>Ecdysozoa</taxon>
        <taxon>Arthropoda</taxon>
        <taxon>Crustacea</taxon>
        <taxon>Multicrustacea</taxon>
        <taxon>Malacostraca</taxon>
        <taxon>Eumalacostraca</taxon>
        <taxon>Eucarida</taxon>
        <taxon>Decapoda</taxon>
        <taxon>Pleocyemata</taxon>
        <taxon>Brachyura</taxon>
        <taxon>Eubrachyura</taxon>
        <taxon>Portunoidea</taxon>
        <taxon>Portunidae</taxon>
        <taxon>Portuninae</taxon>
        <taxon>Portunus</taxon>
    </lineage>
</organism>